<feature type="non-terminal residue" evidence="2">
    <location>
        <position position="153"/>
    </location>
</feature>
<dbReference type="Proteomes" id="UP000008237">
    <property type="component" value="Unassembled WGS sequence"/>
</dbReference>
<dbReference type="Pfam" id="PF13843">
    <property type="entry name" value="DDE_Tnp_1_7"/>
    <property type="match status" value="1"/>
</dbReference>
<name>E2C110_HARSA</name>
<feature type="domain" description="PiggyBac transposable element-derived protein" evidence="1">
    <location>
        <begin position="16"/>
        <end position="93"/>
    </location>
</feature>
<dbReference type="AlphaFoldDB" id="E2C110"/>
<feature type="non-terminal residue" evidence="2">
    <location>
        <position position="1"/>
    </location>
</feature>
<organism evidence="3">
    <name type="scientific">Harpegnathos saltator</name>
    <name type="common">Jerdon's jumping ant</name>
    <dbReference type="NCBI Taxonomy" id="610380"/>
    <lineage>
        <taxon>Eukaryota</taxon>
        <taxon>Metazoa</taxon>
        <taxon>Ecdysozoa</taxon>
        <taxon>Arthropoda</taxon>
        <taxon>Hexapoda</taxon>
        <taxon>Insecta</taxon>
        <taxon>Pterygota</taxon>
        <taxon>Neoptera</taxon>
        <taxon>Endopterygota</taxon>
        <taxon>Hymenoptera</taxon>
        <taxon>Apocrita</taxon>
        <taxon>Aculeata</taxon>
        <taxon>Formicoidea</taxon>
        <taxon>Formicidae</taxon>
        <taxon>Ponerinae</taxon>
        <taxon>Ponerini</taxon>
        <taxon>Harpegnathos</taxon>
    </lineage>
</organism>
<gene>
    <name evidence="2" type="ORF">EAI_07513</name>
</gene>
<dbReference type="InterPro" id="IPR029526">
    <property type="entry name" value="PGBD"/>
</dbReference>
<dbReference type="OrthoDB" id="7693791at2759"/>
<dbReference type="EMBL" id="GL451853">
    <property type="protein sequence ID" value="EFN78331.1"/>
    <property type="molecule type" value="Genomic_DNA"/>
</dbReference>
<proteinExistence type="predicted"/>
<sequence>LYSSLHYKSGNCILTIYQSKPKVKVLLLSTKHTSVILCDRKSIPETIKYYNKTKFGADVVDQMARKYSVKARSFRWPLQVFYNILDLALMNAWILYRECTSTRISRKDFMFKSAKELVSEYKEIEPRILLPLVRSSQVRVKSAIVTKIEVRVF</sequence>
<dbReference type="PANTHER" id="PTHR46599:SF6">
    <property type="entry name" value="DUAL SPECIFICITY PHOSPHATASE 26"/>
    <property type="match status" value="1"/>
</dbReference>
<evidence type="ECO:0000313" key="3">
    <source>
        <dbReference type="Proteomes" id="UP000008237"/>
    </source>
</evidence>
<protein>
    <recommendedName>
        <fullName evidence="1">PiggyBac transposable element-derived protein domain-containing protein</fullName>
    </recommendedName>
</protein>
<reference evidence="2 3" key="1">
    <citation type="journal article" date="2010" name="Science">
        <title>Genomic comparison of the ants Camponotus floridanus and Harpegnathos saltator.</title>
        <authorList>
            <person name="Bonasio R."/>
            <person name="Zhang G."/>
            <person name="Ye C."/>
            <person name="Mutti N.S."/>
            <person name="Fang X."/>
            <person name="Qin N."/>
            <person name="Donahue G."/>
            <person name="Yang P."/>
            <person name="Li Q."/>
            <person name="Li C."/>
            <person name="Zhang P."/>
            <person name="Huang Z."/>
            <person name="Berger S.L."/>
            <person name="Reinberg D."/>
            <person name="Wang J."/>
            <person name="Liebig J."/>
        </authorList>
    </citation>
    <scope>NUCLEOTIDE SEQUENCE [LARGE SCALE GENOMIC DNA]</scope>
    <source>
        <strain evidence="2 3">R22 G/1</strain>
    </source>
</reference>
<accession>E2C110</accession>
<dbReference type="STRING" id="610380.E2C110"/>
<dbReference type="InParanoid" id="E2C110"/>
<keyword evidence="3" id="KW-1185">Reference proteome</keyword>
<evidence type="ECO:0000259" key="1">
    <source>
        <dbReference type="Pfam" id="PF13843"/>
    </source>
</evidence>
<dbReference type="PANTHER" id="PTHR46599">
    <property type="entry name" value="PIGGYBAC TRANSPOSABLE ELEMENT-DERIVED PROTEIN 4"/>
    <property type="match status" value="1"/>
</dbReference>
<evidence type="ECO:0000313" key="2">
    <source>
        <dbReference type="EMBL" id="EFN78331.1"/>
    </source>
</evidence>